<accession>A0A7Y9IW71</accession>
<protein>
    <submittedName>
        <fullName evidence="1">Uncharacterized protein YecE (DUF72 family)</fullName>
    </submittedName>
</protein>
<dbReference type="AlphaFoldDB" id="A0A7Y9IW71"/>
<dbReference type="SUPFAM" id="SSF117396">
    <property type="entry name" value="TM1631-like"/>
    <property type="match status" value="1"/>
</dbReference>
<comment type="caution">
    <text evidence="1">The sequence shown here is derived from an EMBL/GenBank/DDBJ whole genome shotgun (WGS) entry which is preliminary data.</text>
</comment>
<dbReference type="Pfam" id="PF01904">
    <property type="entry name" value="DUF72"/>
    <property type="match status" value="1"/>
</dbReference>
<proteinExistence type="predicted"/>
<name>A0A7Y9IW71_9BURK</name>
<dbReference type="InterPro" id="IPR036520">
    <property type="entry name" value="UPF0759_sf"/>
</dbReference>
<dbReference type="Proteomes" id="UP000542125">
    <property type="component" value="Unassembled WGS sequence"/>
</dbReference>
<organism evidence="1 2">
    <name type="scientific">Pigmentiphaga litoralis</name>
    <dbReference type="NCBI Taxonomy" id="516702"/>
    <lineage>
        <taxon>Bacteria</taxon>
        <taxon>Pseudomonadati</taxon>
        <taxon>Pseudomonadota</taxon>
        <taxon>Betaproteobacteria</taxon>
        <taxon>Burkholderiales</taxon>
        <taxon>Alcaligenaceae</taxon>
        <taxon>Pigmentiphaga</taxon>
    </lineage>
</organism>
<dbReference type="RefSeq" id="WP_179587831.1">
    <property type="nucleotide sequence ID" value="NZ_JACBYR010000001.1"/>
</dbReference>
<dbReference type="EMBL" id="JACBYR010000001">
    <property type="protein sequence ID" value="NYE84099.1"/>
    <property type="molecule type" value="Genomic_DNA"/>
</dbReference>
<keyword evidence="2" id="KW-1185">Reference proteome</keyword>
<evidence type="ECO:0000313" key="1">
    <source>
        <dbReference type="EMBL" id="NYE84099.1"/>
    </source>
</evidence>
<dbReference type="InterPro" id="IPR002763">
    <property type="entry name" value="DUF72"/>
</dbReference>
<reference evidence="1 2" key="1">
    <citation type="submission" date="2020-07" db="EMBL/GenBank/DDBJ databases">
        <title>Genomic Encyclopedia of Type Strains, Phase IV (KMG-V): Genome sequencing to study the core and pangenomes of soil and plant-associated prokaryotes.</title>
        <authorList>
            <person name="Whitman W."/>
        </authorList>
    </citation>
    <scope>NUCLEOTIDE SEQUENCE [LARGE SCALE GENOMIC DNA]</scope>
    <source>
        <strain evidence="1 2">SAS40</strain>
    </source>
</reference>
<gene>
    <name evidence="1" type="ORF">FHW18_003370</name>
</gene>
<sequence length="308" mass="35104">MASIRVGLSGWRYGGWRGVFYPPGLVQRRELAFASRHVPTIEINGSHYSLQSPVSYATWHDDTPDDFIFAVKGPRYLTHMLRFRGDTAIVATANFFASGILRLGAKLGPILWQYPPTYPFDPAAFESFLQLLPADTDAALDFAHRHDTRVKVPWLEPQPRRRLRHAIEVRHPSFLDPAFMRLLRRYRAAWVISDAVADWPYAEDVTTDFLYLRLHGTETLYGGAYRDDALDRWADRLAAWGAGREPDDAVRVGPKATRRATGRDVYCYFDNDKKVQAPYDARRLMDRLAANGSIPGIDLPLPFLQEQP</sequence>
<evidence type="ECO:0000313" key="2">
    <source>
        <dbReference type="Proteomes" id="UP000542125"/>
    </source>
</evidence>
<dbReference type="PANTHER" id="PTHR30348:SF4">
    <property type="entry name" value="DUF72 DOMAIN-CONTAINING PROTEIN"/>
    <property type="match status" value="1"/>
</dbReference>
<dbReference type="PANTHER" id="PTHR30348">
    <property type="entry name" value="UNCHARACTERIZED PROTEIN YECE"/>
    <property type="match status" value="1"/>
</dbReference>
<dbReference type="Gene3D" id="3.20.20.410">
    <property type="entry name" value="Protein of unknown function UPF0759"/>
    <property type="match status" value="1"/>
</dbReference>